<feature type="transmembrane region" description="Helical" evidence="1">
    <location>
        <begin position="121"/>
        <end position="145"/>
    </location>
</feature>
<dbReference type="CTD" id="26046100"/>
<dbReference type="GeneID" id="26046100"/>
<feature type="transmembrane region" description="Helical" evidence="1">
    <location>
        <begin position="6"/>
        <end position="36"/>
    </location>
</feature>
<keyword evidence="1" id="KW-0812">Transmembrane</keyword>
<evidence type="ECO:0000256" key="1">
    <source>
        <dbReference type="SAM" id="Phobius"/>
    </source>
</evidence>
<keyword evidence="2" id="KW-0496">Mitochondrion</keyword>
<keyword evidence="1" id="KW-0472">Membrane</keyword>
<dbReference type="EMBL" id="KM199288">
    <property type="protein sequence ID" value="AIR76347.1"/>
    <property type="molecule type" value="Genomic_DNA"/>
</dbReference>
<accession>A0A0N6YS14</accession>
<dbReference type="AlphaFoldDB" id="A0A0N6YS14"/>
<sequence>MILSLYIMLMTTISFSIYLSSTPISLGISILMMALLLSCTFASVMSSWFAFLIFLIYIGGMLVMFAYFLALTPNQHSIPMFNIPILIMSLLTLYFILFVTDMKMMSMSDFSDSFVFLYSQFNSPILILFVLILLLAMVIVVKLTYRSKGPLRPFF</sequence>
<geneLocation type="mitochondrion" evidence="2"/>
<feature type="transmembrane region" description="Helical" evidence="1">
    <location>
        <begin position="48"/>
        <end position="69"/>
    </location>
</feature>
<protein>
    <submittedName>
        <fullName evidence="2">NADH dehydrogenase subunit 6</fullName>
    </submittedName>
</protein>
<evidence type="ECO:0000313" key="2">
    <source>
        <dbReference type="EMBL" id="AIR76347.1"/>
    </source>
</evidence>
<dbReference type="RefSeq" id="YP_009171122.1">
    <property type="nucleotide sequence ID" value="NC_028050.1"/>
</dbReference>
<proteinExistence type="predicted"/>
<keyword evidence="1" id="KW-1133">Transmembrane helix</keyword>
<feature type="transmembrane region" description="Helical" evidence="1">
    <location>
        <begin position="81"/>
        <end position="100"/>
    </location>
</feature>
<organism evidence="2">
    <name type="scientific">Drawida japonica</name>
    <dbReference type="NCBI Taxonomy" id="408826"/>
    <lineage>
        <taxon>Eukaryota</taxon>
        <taxon>Metazoa</taxon>
        <taxon>Spiralia</taxon>
        <taxon>Lophotrochozoa</taxon>
        <taxon>Annelida</taxon>
        <taxon>Clitellata</taxon>
        <taxon>Oligochaeta</taxon>
        <taxon>Moniligastrida</taxon>
        <taxon>Moniligastridae</taxon>
        <taxon>Drawida</taxon>
    </lineage>
</organism>
<name>A0A0N6YS14_9ANNE</name>
<reference evidence="2" key="1">
    <citation type="submission" date="2014-07" db="EMBL/GenBank/DDBJ databases">
        <title>Complete mitochondrial genome of a earthworm Drawida japonica.</title>
        <authorList>
            <person name="Zhang L."/>
        </authorList>
    </citation>
    <scope>NUCLEOTIDE SEQUENCE</scope>
</reference>